<name>A0A151SUL0_CAJCA</name>
<organism evidence="1 2">
    <name type="scientific">Cajanus cajan</name>
    <name type="common">Pigeon pea</name>
    <name type="synonym">Cajanus indicus</name>
    <dbReference type="NCBI Taxonomy" id="3821"/>
    <lineage>
        <taxon>Eukaryota</taxon>
        <taxon>Viridiplantae</taxon>
        <taxon>Streptophyta</taxon>
        <taxon>Embryophyta</taxon>
        <taxon>Tracheophyta</taxon>
        <taxon>Spermatophyta</taxon>
        <taxon>Magnoliopsida</taxon>
        <taxon>eudicotyledons</taxon>
        <taxon>Gunneridae</taxon>
        <taxon>Pentapetalae</taxon>
        <taxon>rosids</taxon>
        <taxon>fabids</taxon>
        <taxon>Fabales</taxon>
        <taxon>Fabaceae</taxon>
        <taxon>Papilionoideae</taxon>
        <taxon>50 kb inversion clade</taxon>
        <taxon>NPAAA clade</taxon>
        <taxon>indigoferoid/millettioid clade</taxon>
        <taxon>Phaseoleae</taxon>
        <taxon>Cajanus</taxon>
    </lineage>
</organism>
<keyword evidence="2" id="KW-1185">Reference proteome</keyword>
<reference evidence="1 2" key="1">
    <citation type="journal article" date="2012" name="Nat. Biotechnol.">
        <title>Draft genome sequence of pigeonpea (Cajanus cajan), an orphan legume crop of resource-poor farmers.</title>
        <authorList>
            <person name="Varshney R.K."/>
            <person name="Chen W."/>
            <person name="Li Y."/>
            <person name="Bharti A.K."/>
            <person name="Saxena R.K."/>
            <person name="Schlueter J.A."/>
            <person name="Donoghue M.T."/>
            <person name="Azam S."/>
            <person name="Fan G."/>
            <person name="Whaley A.M."/>
            <person name="Farmer A.D."/>
            <person name="Sheridan J."/>
            <person name="Iwata A."/>
            <person name="Tuteja R."/>
            <person name="Penmetsa R.V."/>
            <person name="Wu W."/>
            <person name="Upadhyaya H.D."/>
            <person name="Yang S.P."/>
            <person name="Shah T."/>
            <person name="Saxena K.B."/>
            <person name="Michael T."/>
            <person name="McCombie W.R."/>
            <person name="Yang B."/>
            <person name="Zhang G."/>
            <person name="Yang H."/>
            <person name="Wang J."/>
            <person name="Spillane C."/>
            <person name="Cook D.R."/>
            <person name="May G.D."/>
            <person name="Xu X."/>
            <person name="Jackson S.A."/>
        </authorList>
    </citation>
    <scope>NUCLEOTIDE SEQUENCE [LARGE SCALE GENOMIC DNA]</scope>
    <source>
        <strain evidence="2">cv. Asha</strain>
    </source>
</reference>
<dbReference type="Proteomes" id="UP000075243">
    <property type="component" value="Chromosome 10"/>
</dbReference>
<evidence type="ECO:0000313" key="1">
    <source>
        <dbReference type="EMBL" id="KYP58452.1"/>
    </source>
</evidence>
<accession>A0A151SUL0</accession>
<dbReference type="EMBL" id="CM003612">
    <property type="protein sequence ID" value="KYP58452.1"/>
    <property type="molecule type" value="Genomic_DNA"/>
</dbReference>
<dbReference type="PANTHER" id="PTHR36707:SF1">
    <property type="entry name" value="T20M3.17 PROTEIN"/>
    <property type="match status" value="1"/>
</dbReference>
<proteinExistence type="predicted"/>
<protein>
    <submittedName>
        <fullName evidence="1">Uncharacterized protein</fullName>
    </submittedName>
</protein>
<gene>
    <name evidence="1" type="ORF">KK1_013860</name>
</gene>
<dbReference type="PANTHER" id="PTHR36707">
    <property type="entry name" value="T20M3.17 PROTEIN"/>
    <property type="match status" value="1"/>
</dbReference>
<dbReference type="Gramene" id="C.cajan_13447.t">
    <property type="protein sequence ID" value="C.cajan_13447.t"/>
    <property type="gene ID" value="C.cajan_13447"/>
</dbReference>
<dbReference type="AlphaFoldDB" id="A0A151SUL0"/>
<evidence type="ECO:0000313" key="2">
    <source>
        <dbReference type="Proteomes" id="UP000075243"/>
    </source>
</evidence>
<sequence>MHSLLSLEDEDSEWLSDSKSFGCSFENPSTPLSYKFDAFSEISDADKLGYIHSLLNLEDEDSEWLSDSKPFGYLDKVSFMHLLNLEDDDSEWLSDAKSFGCSSENPSTPLSYKCDASSEISPFDQESYVHSLLSLEDEDSKWLSDSKSFGSSSENLSTPLSYKYDASSEISDLDKVSFMHLLNLEDEDSERLSDSTSLSIVVPPSISTSSSFSGAHYGNSELEHLLEAADMEVSMTSRLNTCPKSSAKVVPLECEDEKVTLKSGVLSNTDLLGKEYFALGQELPIETLVGLKEFDGHEGLDFEYNDVFLLDEYLQ</sequence>
<dbReference type="OMA" id="AYCEISD"/>